<organism evidence="9 10">
    <name type="scientific">Sutcliffiella horikoshii</name>
    <dbReference type="NCBI Taxonomy" id="79883"/>
    <lineage>
        <taxon>Bacteria</taxon>
        <taxon>Bacillati</taxon>
        <taxon>Bacillota</taxon>
        <taxon>Bacilli</taxon>
        <taxon>Bacillales</taxon>
        <taxon>Bacillaceae</taxon>
        <taxon>Sutcliffiella</taxon>
    </lineage>
</organism>
<dbReference type="Pfam" id="PF09136">
    <property type="entry name" value="Glucodextran_B"/>
    <property type="match status" value="2"/>
</dbReference>
<dbReference type="InterPro" id="IPR013320">
    <property type="entry name" value="ConA-like_dom_sf"/>
</dbReference>
<dbReference type="PRINTS" id="PR00723">
    <property type="entry name" value="SUBTILISIN"/>
</dbReference>
<comment type="similarity">
    <text evidence="1 6">Belongs to the peptidase S8 family.</text>
</comment>
<dbReference type="InterPro" id="IPR033857">
    <property type="entry name" value="Bacillopeptidase_F"/>
</dbReference>
<feature type="domain" description="Peptidase S8/S53" evidence="8">
    <location>
        <begin position="222"/>
        <end position="505"/>
    </location>
</feature>
<dbReference type="InterPro" id="IPR023828">
    <property type="entry name" value="Peptidase_S8_Ser-AS"/>
</dbReference>
<dbReference type="Pfam" id="PF13620">
    <property type="entry name" value="CarboxypepD_reg"/>
    <property type="match status" value="1"/>
</dbReference>
<dbReference type="Pfam" id="PF20773">
    <property type="entry name" value="InhA-like_MAM"/>
    <property type="match status" value="1"/>
</dbReference>
<dbReference type="InterPro" id="IPR022398">
    <property type="entry name" value="Peptidase_S8_His-AS"/>
</dbReference>
<dbReference type="PANTHER" id="PTHR43399:SF4">
    <property type="entry name" value="CELL WALL-ASSOCIATED PROTEASE"/>
    <property type="match status" value="1"/>
</dbReference>
<dbReference type="Gene3D" id="2.60.40.10">
    <property type="entry name" value="Immunoglobulins"/>
    <property type="match status" value="2"/>
</dbReference>
<dbReference type="Gene3D" id="2.60.40.1120">
    <property type="entry name" value="Carboxypeptidase-like, regulatory domain"/>
    <property type="match status" value="2"/>
</dbReference>
<feature type="active site" description="Charge relay system" evidence="5 6">
    <location>
        <position position="231"/>
    </location>
</feature>
<dbReference type="InterPro" id="IPR015500">
    <property type="entry name" value="Peptidase_S8_subtilisin-rel"/>
</dbReference>
<evidence type="ECO:0000313" key="9">
    <source>
        <dbReference type="EMBL" id="TYS71513.1"/>
    </source>
</evidence>
<feature type="signal peptide" evidence="7">
    <location>
        <begin position="1"/>
        <end position="33"/>
    </location>
</feature>
<protein>
    <submittedName>
        <fullName evidence="9">S8 family serine peptidase</fullName>
    </submittedName>
</protein>
<dbReference type="SUPFAM" id="SSF49464">
    <property type="entry name" value="Carboxypeptidase regulatory domain-like"/>
    <property type="match status" value="2"/>
</dbReference>
<dbReference type="InterPro" id="IPR000209">
    <property type="entry name" value="Peptidase_S8/S53_dom"/>
</dbReference>
<keyword evidence="7" id="KW-0732">Signal</keyword>
<sequence length="1462" mass="156100">MSRKNKRNFARVFSIIMCLLLIAPSFIPGTASAQGNKASVSLGESKEVMASKITDRLSTQFSKDGEKVTFLIKFKEQVDTQAVAAKAVEAAKVQKASAGQEKLMKRNAVVSELRATSIETQANVKEYLEKAVADGKAKDIQSFYVVNGMAVTATKEVMEELARFSEIEKLLPNEVRQLDPSAEAAATTEIDVEEKPAAGLENIEWGVAQIGAPQAWEMGVDGQGTVVASIDTGVQYDHPALMEKYRGYNSGSVDHEYNWFDATPANQSTPYDDDGHGTHVTGTMVGSEPNGSNQVGVAPGAKWIGVKAFTPSGGTDVALLAAGEWILAPKDASGTPNPAMAPDVVNNSWGGGPGLDEWYRPMVQAWVAADIFPAFAAGNTRIGNPGGPGSVSTPGNYPESFATGATDVNMNLASFSLQGPSPYDEIKPEVSAPGVGIRSSFPGNEYGAASGTSMASPHVAGVVALLKQVNSNLTVSDIEEILMTTATERTDSNFPDSPNNGYGHGIVNAFDAVSSIISGLGKIKGQVAKDGEDSEAPTFEHTAPAETYAGMNLPLSIHVQDNVSISSVTLQYQNADGEWVDLAADRASGSYNDATYTASIPGEDIAEPSVSYRFHIVDFGGNEVTSDTYEVSVQPGITLGYSTDFESDPVGWYSFGANDVWEWGVPTSGPESANSGEKVFATNLADNYGNSANMTLVMPPVDLPADSPAYLQFMNWHNLETRYDFGHVFVSTDQENWTQLLRFDGTTTEWQAREVDLSEYAGQRIYIGFNVTTDGSVVRPGWYIDDVALSAESNATESTSTQLEVTKEEKVEAKAEQVNPDKIHPVATPEKEEAVKDEVNPAALPLHAQVTVLETNRSVNTNPANGYYELLHAAGTFTVQAEAYGYHPAQQTVDIPADGEATANFVLDEIAQGTVTGTVTNSATGEPVANATLMLVEDAAIAPVTTDENGNFSITAYEGDYTLRVMAPSYYSETMEISIEGDATTELDIELRPFIGYPGEIGYDDGTAENARAFYDAGNGWAVKMSLPEGQNSALVTGGLFRFWDTTWPTPGGTDFKVEVWDASGADGAPGSKLAGPFDGTALRTGEWTTVDLAEHGIIVEQDFYMVYIQSQPNPNAPGLGTDEDGPNAGRSWQYVGGAWSPAPEEEGNYMIRALVNFEVTAPTITSPADGTYTNESSVTVEGNASPTTTVHVMNNGEEVATATASEEGTFAVDIELANGENVLTAKSSTETGETEESAPVTVVLDQAKPELAITSPEDGSKTNRETVTVTGTVADENLDFVKVNGKKASVEDGTYSLRVMLENGENNIRVVAQDLAGNRKRQDVTVYANYDAPEISNLKPEEDKHLSAGESVKIEFNSEEGLRATFSIRMPLTNASMMMQGNDVNNAVSNAVELPLMEQSPGYYVGYWTATSSVVASGAEIEVKVADDFGNVTRAIADGKLFINDENDGSKKGKKKKKKNN</sequence>
<keyword evidence="3 6" id="KW-0378">Hydrolase</keyword>
<keyword evidence="4 6" id="KW-0720">Serine protease</keyword>
<feature type="chain" id="PRO_5022708967" evidence="7">
    <location>
        <begin position="34"/>
        <end position="1462"/>
    </location>
</feature>
<dbReference type="RefSeq" id="WP_148979662.1">
    <property type="nucleotide sequence ID" value="NZ_JBNILM010000009.1"/>
</dbReference>
<feature type="active site" description="Charge relay system" evidence="5 6">
    <location>
        <position position="453"/>
    </location>
</feature>
<dbReference type="EMBL" id="VTET01000006">
    <property type="protein sequence ID" value="TYS71513.1"/>
    <property type="molecule type" value="Genomic_DNA"/>
</dbReference>
<evidence type="ECO:0000256" key="1">
    <source>
        <dbReference type="ARBA" id="ARBA00011073"/>
    </source>
</evidence>
<dbReference type="FunFam" id="3.40.50.200:FF:000043">
    <property type="entry name" value="Peptidase S8"/>
    <property type="match status" value="1"/>
</dbReference>
<dbReference type="GO" id="GO:0004252">
    <property type="term" value="F:serine-type endopeptidase activity"/>
    <property type="evidence" value="ECO:0007669"/>
    <property type="project" value="UniProtKB-UniRule"/>
</dbReference>
<dbReference type="PANTHER" id="PTHR43399">
    <property type="entry name" value="SUBTILISIN-RELATED"/>
    <property type="match status" value="1"/>
</dbReference>
<keyword evidence="2 6" id="KW-0645">Protease</keyword>
<dbReference type="CDD" id="cd07481">
    <property type="entry name" value="Peptidases_S8_BacillopeptidaseF-like"/>
    <property type="match status" value="1"/>
</dbReference>
<dbReference type="SUPFAM" id="SSF49899">
    <property type="entry name" value="Concanavalin A-like lectins/glucanases"/>
    <property type="match status" value="1"/>
</dbReference>
<dbReference type="InterPro" id="IPR008969">
    <property type="entry name" value="CarboxyPept-like_regulatory"/>
</dbReference>
<evidence type="ECO:0000256" key="3">
    <source>
        <dbReference type="ARBA" id="ARBA00022801"/>
    </source>
</evidence>
<evidence type="ECO:0000313" key="10">
    <source>
        <dbReference type="Proteomes" id="UP000324517"/>
    </source>
</evidence>
<dbReference type="InterPro" id="IPR013783">
    <property type="entry name" value="Ig-like_fold"/>
</dbReference>
<dbReference type="Proteomes" id="UP000324517">
    <property type="component" value="Unassembled WGS sequence"/>
</dbReference>
<gene>
    <name evidence="9" type="ORF">FZC75_13290</name>
</gene>
<evidence type="ECO:0000256" key="4">
    <source>
        <dbReference type="ARBA" id="ARBA00022825"/>
    </source>
</evidence>
<evidence type="ECO:0000256" key="6">
    <source>
        <dbReference type="PROSITE-ProRule" id="PRU01240"/>
    </source>
</evidence>
<dbReference type="OrthoDB" id="9798386at2"/>
<reference evidence="9 10" key="1">
    <citation type="submission" date="2019-08" db="EMBL/GenBank/DDBJ databases">
        <title>Bacillus genomes from the desert of Cuatro Cienegas, Coahuila.</title>
        <authorList>
            <person name="Olmedo-Alvarez G."/>
        </authorList>
    </citation>
    <scope>NUCLEOTIDE SEQUENCE [LARGE SCALE GENOMIC DNA]</scope>
    <source>
        <strain evidence="9 10">CH98b_3T</strain>
    </source>
</reference>
<dbReference type="InterPro" id="IPR036852">
    <property type="entry name" value="Peptidase_S8/S53_dom_sf"/>
</dbReference>
<accession>A0A5D4T7B1</accession>
<dbReference type="PROSITE" id="PS51892">
    <property type="entry name" value="SUBTILASE"/>
    <property type="match status" value="1"/>
</dbReference>
<comment type="caution">
    <text evidence="9">The sequence shown here is derived from an EMBL/GenBank/DDBJ whole genome shotgun (WGS) entry which is preliminary data.</text>
</comment>
<dbReference type="PROSITE" id="PS00137">
    <property type="entry name" value="SUBTILASE_HIS"/>
    <property type="match status" value="1"/>
</dbReference>
<dbReference type="NCBIfam" id="NF038128">
    <property type="entry name" value="choice_anch_J"/>
    <property type="match status" value="1"/>
</dbReference>
<evidence type="ECO:0000256" key="5">
    <source>
        <dbReference type="PIRSR" id="PIRSR015477-1"/>
    </source>
</evidence>
<dbReference type="InterPro" id="IPR012103">
    <property type="entry name" value="Pept_S8A_Bpr"/>
</dbReference>
<evidence type="ECO:0000256" key="7">
    <source>
        <dbReference type="SAM" id="SignalP"/>
    </source>
</evidence>
<dbReference type="SUPFAM" id="SSF52743">
    <property type="entry name" value="Subtilisin-like"/>
    <property type="match status" value="1"/>
</dbReference>
<dbReference type="Pfam" id="PF00082">
    <property type="entry name" value="Peptidase_S8"/>
    <property type="match status" value="1"/>
</dbReference>
<proteinExistence type="inferred from homology"/>
<evidence type="ECO:0000259" key="8">
    <source>
        <dbReference type="Pfam" id="PF00082"/>
    </source>
</evidence>
<dbReference type="Gene3D" id="2.60.120.200">
    <property type="match status" value="1"/>
</dbReference>
<dbReference type="PROSITE" id="PS00138">
    <property type="entry name" value="SUBTILASE_SER"/>
    <property type="match status" value="1"/>
</dbReference>
<feature type="active site" description="Charge relay system" evidence="5 6">
    <location>
        <position position="276"/>
    </location>
</feature>
<dbReference type="InterPro" id="IPR051048">
    <property type="entry name" value="Peptidase_S8/S53_subtilisin"/>
</dbReference>
<dbReference type="PIRSF" id="PIRSF015477">
    <property type="entry name" value="Bpr"/>
    <property type="match status" value="1"/>
</dbReference>
<name>A0A5D4T7B1_9BACI</name>
<evidence type="ECO:0000256" key="2">
    <source>
        <dbReference type="ARBA" id="ARBA00022670"/>
    </source>
</evidence>
<dbReference type="GO" id="GO:0006508">
    <property type="term" value="P:proteolysis"/>
    <property type="evidence" value="ECO:0007669"/>
    <property type="project" value="UniProtKB-KW"/>
</dbReference>
<dbReference type="Gene3D" id="3.40.50.200">
    <property type="entry name" value="Peptidase S8/S53 domain"/>
    <property type="match status" value="1"/>
</dbReference>